<dbReference type="HOGENOM" id="CLU_1054118_0_0_1"/>
<accession>A0A0D0E344</accession>
<protein>
    <submittedName>
        <fullName evidence="1">Unplaced genomic scaffold scaffold_574, whole genome shotgun sequence</fullName>
    </submittedName>
</protein>
<dbReference type="EMBL" id="KN825396">
    <property type="protein sequence ID" value="KIK91350.1"/>
    <property type="molecule type" value="Genomic_DNA"/>
</dbReference>
<dbReference type="OrthoDB" id="3211671at2759"/>
<reference evidence="1 2" key="1">
    <citation type="submission" date="2014-04" db="EMBL/GenBank/DDBJ databases">
        <authorList>
            <consortium name="DOE Joint Genome Institute"/>
            <person name="Kuo A."/>
            <person name="Kohler A."/>
            <person name="Jargeat P."/>
            <person name="Nagy L.G."/>
            <person name="Floudas D."/>
            <person name="Copeland A."/>
            <person name="Barry K.W."/>
            <person name="Cichocki N."/>
            <person name="Veneault-Fourrey C."/>
            <person name="LaButti K."/>
            <person name="Lindquist E.A."/>
            <person name="Lipzen A."/>
            <person name="Lundell T."/>
            <person name="Morin E."/>
            <person name="Murat C."/>
            <person name="Sun H."/>
            <person name="Tunlid A."/>
            <person name="Henrissat B."/>
            <person name="Grigoriev I.V."/>
            <person name="Hibbett D.S."/>
            <person name="Martin F."/>
            <person name="Nordberg H.P."/>
            <person name="Cantor M.N."/>
            <person name="Hua S.X."/>
        </authorList>
    </citation>
    <scope>NUCLEOTIDE SEQUENCE [LARGE SCALE GENOMIC DNA]</scope>
    <source>
        <strain evidence="1 2">Ve08.2h10</strain>
    </source>
</reference>
<keyword evidence="2" id="KW-1185">Reference proteome</keyword>
<sequence length="264" mass="29811">MFHSSLLWIHILNDDHLFLGHLEMQVANFSKPKPEWAVDKVLAHYGTGKDALFEMRWTTGDITWLSYNQIVHLDALDEYLKLQDVEGIRTPPHDNPQMPLCPPVTVLLPNPLMRTEATKSGCLQRSTPTTCPKPDQTILFGDEHKVVEQIIARWKKCDAVSGCLTFPNQGLVSIPSAQGSGNQAKGQKCKGKEQQKLVEEVGKGSAVRGARLEMDAADAEFNENMDQDSRHLWQWQELSSAHRWGQDTIARGCRINELTRWKGM</sequence>
<evidence type="ECO:0000313" key="1">
    <source>
        <dbReference type="EMBL" id="KIK91350.1"/>
    </source>
</evidence>
<dbReference type="Proteomes" id="UP000054538">
    <property type="component" value="Unassembled WGS sequence"/>
</dbReference>
<dbReference type="AlphaFoldDB" id="A0A0D0E344"/>
<evidence type="ECO:0000313" key="2">
    <source>
        <dbReference type="Proteomes" id="UP000054538"/>
    </source>
</evidence>
<reference evidence="2" key="2">
    <citation type="submission" date="2015-01" db="EMBL/GenBank/DDBJ databases">
        <title>Evolutionary Origins and Diversification of the Mycorrhizal Mutualists.</title>
        <authorList>
            <consortium name="DOE Joint Genome Institute"/>
            <consortium name="Mycorrhizal Genomics Consortium"/>
            <person name="Kohler A."/>
            <person name="Kuo A."/>
            <person name="Nagy L.G."/>
            <person name="Floudas D."/>
            <person name="Copeland A."/>
            <person name="Barry K.W."/>
            <person name="Cichocki N."/>
            <person name="Veneault-Fourrey C."/>
            <person name="LaButti K."/>
            <person name="Lindquist E.A."/>
            <person name="Lipzen A."/>
            <person name="Lundell T."/>
            <person name="Morin E."/>
            <person name="Murat C."/>
            <person name="Riley R."/>
            <person name="Ohm R."/>
            <person name="Sun H."/>
            <person name="Tunlid A."/>
            <person name="Henrissat B."/>
            <person name="Grigoriev I.V."/>
            <person name="Hibbett D.S."/>
            <person name="Martin F."/>
        </authorList>
    </citation>
    <scope>NUCLEOTIDE SEQUENCE [LARGE SCALE GENOMIC DNA]</scope>
    <source>
        <strain evidence="2">Ve08.2h10</strain>
    </source>
</reference>
<proteinExistence type="predicted"/>
<dbReference type="InParanoid" id="A0A0D0E344"/>
<name>A0A0D0E344_9AGAM</name>
<gene>
    <name evidence="1" type="ORF">PAXRUDRAFT_797952</name>
</gene>
<organism evidence="1 2">
    <name type="scientific">Paxillus rubicundulus Ve08.2h10</name>
    <dbReference type="NCBI Taxonomy" id="930991"/>
    <lineage>
        <taxon>Eukaryota</taxon>
        <taxon>Fungi</taxon>
        <taxon>Dikarya</taxon>
        <taxon>Basidiomycota</taxon>
        <taxon>Agaricomycotina</taxon>
        <taxon>Agaricomycetes</taxon>
        <taxon>Agaricomycetidae</taxon>
        <taxon>Boletales</taxon>
        <taxon>Paxilineae</taxon>
        <taxon>Paxillaceae</taxon>
        <taxon>Paxillus</taxon>
    </lineage>
</organism>